<dbReference type="GO" id="GO:0006107">
    <property type="term" value="P:oxaloacetate metabolic process"/>
    <property type="evidence" value="ECO:0007669"/>
    <property type="project" value="UniProtKB-ARBA"/>
</dbReference>
<gene>
    <name evidence="5" type="ORF">PCON_05376</name>
</gene>
<dbReference type="FunFam" id="3.90.850.10:FF:000002">
    <property type="entry name" value="2-hydroxyhepta-2,4-diene-1,7-dioate isomerase"/>
    <property type="match status" value="1"/>
</dbReference>
<evidence type="ECO:0000256" key="1">
    <source>
        <dbReference type="ARBA" id="ARBA00010211"/>
    </source>
</evidence>
<feature type="domain" description="AB hydrolase-1" evidence="3">
    <location>
        <begin position="346"/>
        <end position="580"/>
    </location>
</feature>
<dbReference type="InterPro" id="IPR011234">
    <property type="entry name" value="Fumarylacetoacetase-like_C"/>
</dbReference>
<sequence length="593" mass="61953">MSGLTNYVAYESAAGTARVGHLDLSTSQITPLSFKSGAYLTSIYQVIEIGSNNIIASAHTEPIALSSVKLLAPLAERDVLCVGKNYAEHAREFNQSGFDSSDKVDVPSHPVIFTKRATSIIPSGHEIYRHSSFTQSVDYEGEIGVIIGKAGFQIPEEKAAEYVWGYTIINDMTARERQRDHKQFYIGKSPDSFCPMGPIAVPASALPATLEVQTTVNGEPRQKGDSSQLIFSIPNLIATLSAGQTLQPGDVLATGTPAGVGIGRNPPLFLQPGDQVDVSITGLGTLSNKISAENSANATASRAPKSVVPISNADRAGHGFAGLTTLPSGKKLFVRQTPASGEKKGTLIFVHGLGGTHDFYTPLIRSLSLNTNYETILFDLEGHGLSPTSAASIVSINSYASDVGEILSQFRVSKATIVAHSMGTVVAQVFALSNAQIVERLVLLGPPPSPLPAGGVAGSHARAALVREKGMIAVADAVVAGGTSVKTQNERPLGVAATRMSLLAQTAEGYAKGCVALAGAGEEGVGRIELNGFAGTTLVVTGDEDKVSPPALVKKMEGECGGKLKAVVLEGVGHWHLYEDVDGASKAVGEFLL</sequence>
<dbReference type="OrthoDB" id="194468at2759"/>
<name>U4L143_PYROM</name>
<dbReference type="AlphaFoldDB" id="U4L143"/>
<keyword evidence="2" id="KW-0479">Metal-binding</keyword>
<dbReference type="SUPFAM" id="SSF56529">
    <property type="entry name" value="FAH"/>
    <property type="match status" value="1"/>
</dbReference>
<keyword evidence="6" id="KW-1185">Reference proteome</keyword>
<dbReference type="InterPro" id="IPR000073">
    <property type="entry name" value="AB_hydrolase_1"/>
</dbReference>
<accession>U4L143</accession>
<dbReference type="Gene3D" id="3.90.850.10">
    <property type="entry name" value="Fumarylacetoacetase-like, C-terminal domain"/>
    <property type="match status" value="1"/>
</dbReference>
<dbReference type="Pfam" id="PF00561">
    <property type="entry name" value="Abhydrolase_1"/>
    <property type="match status" value="1"/>
</dbReference>
<dbReference type="PRINTS" id="PR00111">
    <property type="entry name" value="ABHYDROLASE"/>
</dbReference>
<dbReference type="PANTHER" id="PTHR11820:SF7">
    <property type="entry name" value="ACYLPYRUVASE FAHD1, MITOCHONDRIAL"/>
    <property type="match status" value="1"/>
</dbReference>
<dbReference type="Gene3D" id="3.40.50.1820">
    <property type="entry name" value="alpha/beta hydrolase"/>
    <property type="match status" value="1"/>
</dbReference>
<dbReference type="PANTHER" id="PTHR11820">
    <property type="entry name" value="ACYLPYRUVASE"/>
    <property type="match status" value="1"/>
</dbReference>
<feature type="domain" description="Fumarylacetoacetase-like C-terminal" evidence="4">
    <location>
        <begin position="79"/>
        <end position="290"/>
    </location>
</feature>
<evidence type="ECO:0000259" key="4">
    <source>
        <dbReference type="Pfam" id="PF01557"/>
    </source>
</evidence>
<dbReference type="GO" id="GO:0050163">
    <property type="term" value="F:oxaloacetate tautomerase activity"/>
    <property type="evidence" value="ECO:0007669"/>
    <property type="project" value="UniProtKB-ARBA"/>
</dbReference>
<evidence type="ECO:0000313" key="5">
    <source>
        <dbReference type="EMBL" id="CCX05789.1"/>
    </source>
</evidence>
<dbReference type="InterPro" id="IPR029058">
    <property type="entry name" value="AB_hydrolase_fold"/>
</dbReference>
<evidence type="ECO:0000313" key="6">
    <source>
        <dbReference type="Proteomes" id="UP000018144"/>
    </source>
</evidence>
<proteinExistence type="inferred from homology"/>
<dbReference type="SUPFAM" id="SSF53474">
    <property type="entry name" value="alpha/beta-Hydrolases"/>
    <property type="match status" value="1"/>
</dbReference>
<dbReference type="eggNOG" id="KOG1454">
    <property type="taxonomic scope" value="Eukaryota"/>
</dbReference>
<organism evidence="5 6">
    <name type="scientific">Pyronema omphalodes (strain CBS 100304)</name>
    <name type="common">Pyronema confluens</name>
    <dbReference type="NCBI Taxonomy" id="1076935"/>
    <lineage>
        <taxon>Eukaryota</taxon>
        <taxon>Fungi</taxon>
        <taxon>Dikarya</taxon>
        <taxon>Ascomycota</taxon>
        <taxon>Pezizomycotina</taxon>
        <taxon>Pezizomycetes</taxon>
        <taxon>Pezizales</taxon>
        <taxon>Pyronemataceae</taxon>
        <taxon>Pyronema</taxon>
    </lineage>
</organism>
<dbReference type="GO" id="GO:0018773">
    <property type="term" value="F:acetylpyruvate hydrolase activity"/>
    <property type="evidence" value="ECO:0007669"/>
    <property type="project" value="TreeGrafter"/>
</dbReference>
<dbReference type="STRING" id="1076935.U4L143"/>
<dbReference type="InterPro" id="IPR036663">
    <property type="entry name" value="Fumarylacetoacetase_C_sf"/>
</dbReference>
<dbReference type="Pfam" id="PF01557">
    <property type="entry name" value="FAA_hydrolase"/>
    <property type="match status" value="1"/>
</dbReference>
<evidence type="ECO:0000259" key="3">
    <source>
        <dbReference type="Pfam" id="PF00561"/>
    </source>
</evidence>
<dbReference type="OMA" id="DHKQFFL"/>
<reference evidence="5 6" key="1">
    <citation type="journal article" date="2013" name="PLoS Genet.">
        <title>The genome and development-dependent transcriptomes of Pyronema confluens: a window into fungal evolution.</title>
        <authorList>
            <person name="Traeger S."/>
            <person name="Altegoer F."/>
            <person name="Freitag M."/>
            <person name="Gabaldon T."/>
            <person name="Kempken F."/>
            <person name="Kumar A."/>
            <person name="Marcet-Houben M."/>
            <person name="Poggeler S."/>
            <person name="Stajich J.E."/>
            <person name="Nowrousian M."/>
        </authorList>
    </citation>
    <scope>NUCLEOTIDE SEQUENCE [LARGE SCALE GENOMIC DNA]</scope>
    <source>
        <strain evidence="6">CBS 100304</strain>
        <tissue evidence="5">Vegetative mycelium</tissue>
    </source>
</reference>
<evidence type="ECO:0000256" key="2">
    <source>
        <dbReference type="ARBA" id="ARBA00022723"/>
    </source>
</evidence>
<comment type="similarity">
    <text evidence="1">Belongs to the FAH family.</text>
</comment>
<dbReference type="eggNOG" id="KOG1535">
    <property type="taxonomic scope" value="Eukaryota"/>
</dbReference>
<dbReference type="EMBL" id="HF935273">
    <property type="protein sequence ID" value="CCX05789.1"/>
    <property type="molecule type" value="Genomic_DNA"/>
</dbReference>
<dbReference type="Proteomes" id="UP000018144">
    <property type="component" value="Unassembled WGS sequence"/>
</dbReference>
<protein>
    <submittedName>
        <fullName evidence="5">Similar to Uncharacterized protein yisK acc. no. O06724</fullName>
    </submittedName>
</protein>
<dbReference type="GO" id="GO:0046872">
    <property type="term" value="F:metal ion binding"/>
    <property type="evidence" value="ECO:0007669"/>
    <property type="project" value="UniProtKB-KW"/>
</dbReference>